<organism evidence="1 2">
    <name type="scientific">Sphingobium chlorophenolicum</name>
    <dbReference type="NCBI Taxonomy" id="46429"/>
    <lineage>
        <taxon>Bacteria</taxon>
        <taxon>Pseudomonadati</taxon>
        <taxon>Pseudomonadota</taxon>
        <taxon>Alphaproteobacteria</taxon>
        <taxon>Sphingomonadales</taxon>
        <taxon>Sphingomonadaceae</taxon>
        <taxon>Sphingobium</taxon>
    </lineage>
</organism>
<dbReference type="eggNOG" id="ENOG502ZEVU">
    <property type="taxonomic scope" value="Bacteria"/>
</dbReference>
<reference evidence="1 2" key="1">
    <citation type="submission" date="2014-02" db="EMBL/GenBank/DDBJ databases">
        <title>Whole genome sequence of Sphingobium chlorophenolicum NBRC 16172.</title>
        <authorList>
            <person name="Gan H.M."/>
            <person name="Gan H.Y."/>
            <person name="Chew T.H."/>
            <person name="Savka M.A."/>
        </authorList>
    </citation>
    <scope>NUCLEOTIDE SEQUENCE [LARGE SCALE GENOMIC DNA]</scope>
    <source>
        <strain evidence="1 2">NBRC 16172</strain>
    </source>
</reference>
<dbReference type="RefSeq" id="WP_051749848.1">
    <property type="nucleotide sequence ID" value="NZ_JFHR01000049.1"/>
</dbReference>
<dbReference type="EMBL" id="JFHR01000049">
    <property type="protein sequence ID" value="KEQ52201.1"/>
    <property type="molecule type" value="Genomic_DNA"/>
</dbReference>
<dbReference type="PATRIC" id="fig|46429.4.peg.3530"/>
<protein>
    <submittedName>
        <fullName evidence="1">Uncharacterized protein</fullName>
    </submittedName>
</protein>
<sequence length="104" mass="11112">MEAMNKTKKPASLRSWIATLGLRRSQPKLSAVERALVGANGKALTMLVTALQARGHLEVEEFSNLLGIFSVVVGDDDDLEGAILAIWAATLKESLRGPTSPVDP</sequence>
<proteinExistence type="predicted"/>
<accession>A0A081RAH8</accession>
<dbReference type="Proteomes" id="UP000028411">
    <property type="component" value="Unassembled WGS sequence"/>
</dbReference>
<comment type="caution">
    <text evidence="1">The sequence shown here is derived from an EMBL/GenBank/DDBJ whole genome shotgun (WGS) entry which is preliminary data.</text>
</comment>
<evidence type="ECO:0000313" key="1">
    <source>
        <dbReference type="EMBL" id="KEQ52201.1"/>
    </source>
</evidence>
<name>A0A081RAH8_SPHCR</name>
<dbReference type="OrthoDB" id="8447565at2"/>
<dbReference type="AlphaFoldDB" id="A0A081RAH8"/>
<gene>
    <name evidence="1" type="ORF">BV95_03539</name>
</gene>
<evidence type="ECO:0000313" key="2">
    <source>
        <dbReference type="Proteomes" id="UP000028411"/>
    </source>
</evidence>